<evidence type="ECO:0000259" key="6">
    <source>
        <dbReference type="Pfam" id="PF07980"/>
    </source>
</evidence>
<dbReference type="CDD" id="cd08977">
    <property type="entry name" value="SusD"/>
    <property type="match status" value="1"/>
</dbReference>
<evidence type="ECO:0000256" key="2">
    <source>
        <dbReference type="ARBA" id="ARBA00006275"/>
    </source>
</evidence>
<dbReference type="STRING" id="947013.SAMN04488109_5912"/>
<keyword evidence="3" id="KW-0732">Signal</keyword>
<dbReference type="InterPro" id="IPR011990">
    <property type="entry name" value="TPR-like_helical_dom_sf"/>
</dbReference>
<reference evidence="8 9" key="1">
    <citation type="submission" date="2016-11" db="EMBL/GenBank/DDBJ databases">
        <authorList>
            <person name="Jaros S."/>
            <person name="Januszkiewicz K."/>
            <person name="Wedrychowicz H."/>
        </authorList>
    </citation>
    <scope>NUCLEOTIDE SEQUENCE [LARGE SCALE GENOMIC DNA]</scope>
    <source>
        <strain evidence="8 9">DSM 24574</strain>
    </source>
</reference>
<keyword evidence="9" id="KW-1185">Reference proteome</keyword>
<organism evidence="8 9">
    <name type="scientific">Chryseolinea serpens</name>
    <dbReference type="NCBI Taxonomy" id="947013"/>
    <lineage>
        <taxon>Bacteria</taxon>
        <taxon>Pseudomonadati</taxon>
        <taxon>Bacteroidota</taxon>
        <taxon>Cytophagia</taxon>
        <taxon>Cytophagales</taxon>
        <taxon>Fulvivirgaceae</taxon>
        <taxon>Chryseolinea</taxon>
    </lineage>
</organism>
<dbReference type="GO" id="GO:0009279">
    <property type="term" value="C:cell outer membrane"/>
    <property type="evidence" value="ECO:0007669"/>
    <property type="project" value="UniProtKB-SubCell"/>
</dbReference>
<dbReference type="Gene3D" id="1.25.40.390">
    <property type="match status" value="1"/>
</dbReference>
<dbReference type="RefSeq" id="WP_073141861.1">
    <property type="nucleotide sequence ID" value="NZ_FQWQ01000005.1"/>
</dbReference>
<evidence type="ECO:0000313" key="9">
    <source>
        <dbReference type="Proteomes" id="UP000184212"/>
    </source>
</evidence>
<dbReference type="Proteomes" id="UP000184212">
    <property type="component" value="Unassembled WGS sequence"/>
</dbReference>
<evidence type="ECO:0000313" key="8">
    <source>
        <dbReference type="EMBL" id="SHH89726.1"/>
    </source>
</evidence>
<keyword evidence="4" id="KW-0472">Membrane</keyword>
<evidence type="ECO:0000259" key="7">
    <source>
        <dbReference type="Pfam" id="PF14322"/>
    </source>
</evidence>
<evidence type="ECO:0000256" key="1">
    <source>
        <dbReference type="ARBA" id="ARBA00004442"/>
    </source>
</evidence>
<dbReference type="OrthoDB" id="636214at2"/>
<gene>
    <name evidence="8" type="ORF">SAMN04488109_5912</name>
</gene>
<sequence>MKKIFLYLLTATLLVGCSDVLEEHPKSLSAEVFYNTVDEATAAVNAIYGPMRTDGGLSTNYPAQLEGLADYGNSRGSQTPVSLYQGLDNTNITRVGAIWDNFYQSIRNANIVIKNVPNGKEITAAQAAPIVGEAKYLRALIYFAMVRNWNGVPLRTEENMLEPNIPRASVDDVYALIIKDALEAESTLPDVAAQPGKPTKWAAKTLLSEVYLTRGDWANARDKAAEVIASGKYSLVPVSTSEDFQKIYGPEVVSTSEEVFYFKYSRQQGFGLVNYAHRATAQYKYYGPGGVYAQYTDSAANSVIKNWSKNDLRKAHILYNVDIGLGANTCLYRKYRDPIATSLGGAGNDFPWYRYADVLLFHAEAESRANGGPTAAALESLNKVHRRAYGYDANAVSSVDLVLTDYDATTFVDKVVEERGYETMYEGKRWLDLKRLGIAKQRIKEVKGIDVAEKHMSWPIPNSEMLYNKALTAADQNTGY</sequence>
<comment type="subcellular location">
    <subcellularLocation>
        <location evidence="1">Cell outer membrane</location>
    </subcellularLocation>
</comment>
<feature type="domain" description="RagB/SusD" evidence="6">
    <location>
        <begin position="296"/>
        <end position="480"/>
    </location>
</feature>
<name>A0A1M5WQ52_9BACT</name>
<evidence type="ECO:0000256" key="3">
    <source>
        <dbReference type="ARBA" id="ARBA00022729"/>
    </source>
</evidence>
<keyword evidence="5" id="KW-0998">Cell outer membrane</keyword>
<feature type="domain" description="SusD-like N-terminal" evidence="7">
    <location>
        <begin position="90"/>
        <end position="212"/>
    </location>
</feature>
<dbReference type="InterPro" id="IPR012944">
    <property type="entry name" value="SusD_RagB_dom"/>
</dbReference>
<comment type="similarity">
    <text evidence="2">Belongs to the SusD family.</text>
</comment>
<dbReference type="AlphaFoldDB" id="A0A1M5WQ52"/>
<evidence type="ECO:0000256" key="5">
    <source>
        <dbReference type="ARBA" id="ARBA00023237"/>
    </source>
</evidence>
<dbReference type="SUPFAM" id="SSF48452">
    <property type="entry name" value="TPR-like"/>
    <property type="match status" value="1"/>
</dbReference>
<dbReference type="PROSITE" id="PS51257">
    <property type="entry name" value="PROKAR_LIPOPROTEIN"/>
    <property type="match status" value="1"/>
</dbReference>
<accession>A0A1M5WQ52</accession>
<dbReference type="Pfam" id="PF14322">
    <property type="entry name" value="SusD-like_3"/>
    <property type="match status" value="1"/>
</dbReference>
<proteinExistence type="inferred from homology"/>
<dbReference type="Pfam" id="PF07980">
    <property type="entry name" value="SusD_RagB"/>
    <property type="match status" value="1"/>
</dbReference>
<dbReference type="EMBL" id="FQWQ01000005">
    <property type="protein sequence ID" value="SHH89726.1"/>
    <property type="molecule type" value="Genomic_DNA"/>
</dbReference>
<evidence type="ECO:0000256" key="4">
    <source>
        <dbReference type="ARBA" id="ARBA00023136"/>
    </source>
</evidence>
<protein>
    <submittedName>
        <fullName evidence="8">RagB/SusD domain-containing protein</fullName>
    </submittedName>
</protein>
<dbReference type="InterPro" id="IPR033985">
    <property type="entry name" value="SusD-like_N"/>
</dbReference>